<dbReference type="Proteomes" id="UP000287651">
    <property type="component" value="Unassembled WGS sequence"/>
</dbReference>
<proteinExistence type="predicted"/>
<accession>A0A426YLK4</accession>
<sequence length="92" mass="10238">MSTESFELAIPLTSVSFAQLFQSLRNTSHFALSHLSPRAPLVLSTVKFGCQHRAVARTQPSQSLCATHFLLRLLVLVVPFAPRVDHTFECQT</sequence>
<evidence type="ECO:0000313" key="1">
    <source>
        <dbReference type="EMBL" id="RRT52600.1"/>
    </source>
</evidence>
<gene>
    <name evidence="1" type="ORF">B296_00033962</name>
</gene>
<dbReference type="AlphaFoldDB" id="A0A426YLK4"/>
<name>A0A426YLK4_ENSVE</name>
<evidence type="ECO:0000313" key="2">
    <source>
        <dbReference type="Proteomes" id="UP000287651"/>
    </source>
</evidence>
<comment type="caution">
    <text evidence="1">The sequence shown here is derived from an EMBL/GenBank/DDBJ whole genome shotgun (WGS) entry which is preliminary data.</text>
</comment>
<reference evidence="1 2" key="1">
    <citation type="journal article" date="2014" name="Agronomy (Basel)">
        <title>A Draft Genome Sequence for Ensete ventricosum, the Drought-Tolerant Tree Against Hunger.</title>
        <authorList>
            <person name="Harrison J."/>
            <person name="Moore K.A."/>
            <person name="Paszkiewicz K."/>
            <person name="Jones T."/>
            <person name="Grant M."/>
            <person name="Ambacheew D."/>
            <person name="Muzemil S."/>
            <person name="Studholme D.J."/>
        </authorList>
    </citation>
    <scope>NUCLEOTIDE SEQUENCE [LARGE SCALE GENOMIC DNA]</scope>
</reference>
<organism evidence="1 2">
    <name type="scientific">Ensete ventricosum</name>
    <name type="common">Abyssinian banana</name>
    <name type="synonym">Musa ensete</name>
    <dbReference type="NCBI Taxonomy" id="4639"/>
    <lineage>
        <taxon>Eukaryota</taxon>
        <taxon>Viridiplantae</taxon>
        <taxon>Streptophyta</taxon>
        <taxon>Embryophyta</taxon>
        <taxon>Tracheophyta</taxon>
        <taxon>Spermatophyta</taxon>
        <taxon>Magnoliopsida</taxon>
        <taxon>Liliopsida</taxon>
        <taxon>Zingiberales</taxon>
        <taxon>Musaceae</taxon>
        <taxon>Ensete</taxon>
    </lineage>
</organism>
<dbReference type="EMBL" id="AMZH03011588">
    <property type="protein sequence ID" value="RRT52600.1"/>
    <property type="molecule type" value="Genomic_DNA"/>
</dbReference>
<protein>
    <submittedName>
        <fullName evidence="1">Uncharacterized protein</fullName>
    </submittedName>
</protein>